<protein>
    <submittedName>
        <fullName evidence="2">Uncharacterized protein</fullName>
    </submittedName>
</protein>
<reference evidence="2 3" key="1">
    <citation type="submission" date="2019-02" db="EMBL/GenBank/DDBJ databases">
        <title>Deep-cultivation of Planctomycetes and their phenomic and genomic characterization uncovers novel biology.</title>
        <authorList>
            <person name="Wiegand S."/>
            <person name="Jogler M."/>
            <person name="Boedeker C."/>
            <person name="Pinto D."/>
            <person name="Vollmers J."/>
            <person name="Rivas-Marin E."/>
            <person name="Kohn T."/>
            <person name="Peeters S.H."/>
            <person name="Heuer A."/>
            <person name="Rast P."/>
            <person name="Oberbeckmann S."/>
            <person name="Bunk B."/>
            <person name="Jeske O."/>
            <person name="Meyerdierks A."/>
            <person name="Storesund J.E."/>
            <person name="Kallscheuer N."/>
            <person name="Luecker S."/>
            <person name="Lage O.M."/>
            <person name="Pohl T."/>
            <person name="Merkel B.J."/>
            <person name="Hornburger P."/>
            <person name="Mueller R.-W."/>
            <person name="Bruemmer F."/>
            <person name="Labrenz M."/>
            <person name="Spormann A.M."/>
            <person name="Op Den Camp H."/>
            <person name="Overmann J."/>
            <person name="Amann R."/>
            <person name="Jetten M.S.M."/>
            <person name="Mascher T."/>
            <person name="Medema M.H."/>
            <person name="Devos D.P."/>
            <person name="Kaster A.-K."/>
            <person name="Ovreas L."/>
            <person name="Rohde M."/>
            <person name="Galperin M.Y."/>
            <person name="Jogler C."/>
        </authorList>
    </citation>
    <scope>NUCLEOTIDE SEQUENCE [LARGE SCALE GENOMIC DNA]</scope>
    <source>
        <strain evidence="2 3">Pla108</strain>
    </source>
</reference>
<dbReference type="EMBL" id="SJPR01000002">
    <property type="protein sequence ID" value="TWT97905.1"/>
    <property type="molecule type" value="Genomic_DNA"/>
</dbReference>
<evidence type="ECO:0000313" key="3">
    <source>
        <dbReference type="Proteomes" id="UP000317421"/>
    </source>
</evidence>
<keyword evidence="3" id="KW-1185">Reference proteome</keyword>
<proteinExistence type="predicted"/>
<accession>A0A5C6AFE3</accession>
<dbReference type="OrthoDB" id="297817at2"/>
<dbReference type="Proteomes" id="UP000317421">
    <property type="component" value="Unassembled WGS sequence"/>
</dbReference>
<dbReference type="RefSeq" id="WP_146444797.1">
    <property type="nucleotide sequence ID" value="NZ_SJPR01000002.1"/>
</dbReference>
<evidence type="ECO:0000313" key="2">
    <source>
        <dbReference type="EMBL" id="TWT97905.1"/>
    </source>
</evidence>
<sequence length="139" mass="15500" precursor="true">MSLKTLTLAFASVLVLSGSAFAGDLMDDLSAGMDVASISDAGAELEELDLGGLDVDQMAQEAGEETDAIETCFRRFGGHHSRGWNHWGGYRSYNYGHCYNNYSYNNYSYACYRPLYCYRPVVSCYTHCLPVVTSYWGCY</sequence>
<organism evidence="2 3">
    <name type="scientific">Botrimarina colliarenosi</name>
    <dbReference type="NCBI Taxonomy" id="2528001"/>
    <lineage>
        <taxon>Bacteria</taxon>
        <taxon>Pseudomonadati</taxon>
        <taxon>Planctomycetota</taxon>
        <taxon>Planctomycetia</taxon>
        <taxon>Pirellulales</taxon>
        <taxon>Lacipirellulaceae</taxon>
        <taxon>Botrimarina</taxon>
    </lineage>
</organism>
<feature type="signal peptide" evidence="1">
    <location>
        <begin position="1"/>
        <end position="22"/>
    </location>
</feature>
<gene>
    <name evidence="2" type="ORF">Pla108_20590</name>
</gene>
<dbReference type="AlphaFoldDB" id="A0A5C6AFE3"/>
<comment type="caution">
    <text evidence="2">The sequence shown here is derived from an EMBL/GenBank/DDBJ whole genome shotgun (WGS) entry which is preliminary data.</text>
</comment>
<keyword evidence="1" id="KW-0732">Signal</keyword>
<name>A0A5C6AFE3_9BACT</name>
<feature type="chain" id="PRO_5022920270" evidence="1">
    <location>
        <begin position="23"/>
        <end position="139"/>
    </location>
</feature>
<evidence type="ECO:0000256" key="1">
    <source>
        <dbReference type="SAM" id="SignalP"/>
    </source>
</evidence>